<organism evidence="2">
    <name type="scientific">marine metagenome</name>
    <dbReference type="NCBI Taxonomy" id="408172"/>
    <lineage>
        <taxon>unclassified sequences</taxon>
        <taxon>metagenomes</taxon>
        <taxon>ecological metagenomes</taxon>
    </lineage>
</organism>
<dbReference type="InterPro" id="IPR001962">
    <property type="entry name" value="Asn_synthase"/>
</dbReference>
<accession>A0A382KL27</accession>
<dbReference type="Gene3D" id="3.40.50.620">
    <property type="entry name" value="HUPs"/>
    <property type="match status" value="1"/>
</dbReference>
<dbReference type="InterPro" id="IPR051786">
    <property type="entry name" value="ASN_synthetase/amidase"/>
</dbReference>
<dbReference type="CDD" id="cd01991">
    <property type="entry name" value="Asn_synthase_B_C"/>
    <property type="match status" value="1"/>
</dbReference>
<dbReference type="GO" id="GO:0005829">
    <property type="term" value="C:cytosol"/>
    <property type="evidence" value="ECO:0007669"/>
    <property type="project" value="TreeGrafter"/>
</dbReference>
<dbReference type="EMBL" id="UINC01080442">
    <property type="protein sequence ID" value="SVC23381.1"/>
    <property type="molecule type" value="Genomic_DNA"/>
</dbReference>
<dbReference type="PANTHER" id="PTHR43284">
    <property type="entry name" value="ASPARAGINE SYNTHETASE (GLUTAMINE-HYDROLYZING)"/>
    <property type="match status" value="1"/>
</dbReference>
<sequence length="353" mass="41075">LDSSVMVALLAKLSDKPVRTFTTGFGNELDEFDEARIVAEHCGTDHKEIMIDYSELINNLPSILWHMEFPYGRPSILSNFMVSNAIKKYVTVAYTGEGSDELFGGYNRYFIFTKNYSKQSLEQKIESISSGFFNNKKTREETFSDKVLKNYEGKTHPSKAFGKFIIENKKYGLFNTALLFELKTEIPGAQTWRIDRAGSAHAVELREPFLDHNLVEFCASLPEKLKINFDNHVSKKHILQKLAKEILPEKVARREKFPWGIPFYDFFNSEFMPVAKSFIEKSIKNRRPYLNVNKIDLEKISNKIIQYTVNRNKEIDDNILRQTLFLFNLELWHQIFIDSKDLKNQPLSLEKLI</sequence>
<name>A0A382KL27_9ZZZZ</name>
<reference evidence="2" key="1">
    <citation type="submission" date="2018-05" db="EMBL/GenBank/DDBJ databases">
        <authorList>
            <person name="Lanie J.A."/>
            <person name="Ng W.-L."/>
            <person name="Kazmierczak K.M."/>
            <person name="Andrzejewski T.M."/>
            <person name="Davidsen T.M."/>
            <person name="Wayne K.J."/>
            <person name="Tettelin H."/>
            <person name="Glass J.I."/>
            <person name="Rusch D."/>
            <person name="Podicherti R."/>
            <person name="Tsui H.-C.T."/>
            <person name="Winkler M.E."/>
        </authorList>
    </citation>
    <scope>NUCLEOTIDE SEQUENCE</scope>
</reference>
<protein>
    <recommendedName>
        <fullName evidence="1">Asparagine synthetase domain-containing protein</fullName>
    </recommendedName>
</protein>
<dbReference type="InterPro" id="IPR014729">
    <property type="entry name" value="Rossmann-like_a/b/a_fold"/>
</dbReference>
<feature type="domain" description="Asparagine synthetase" evidence="1">
    <location>
        <begin position="1"/>
        <end position="295"/>
    </location>
</feature>
<dbReference type="GO" id="GO:0004066">
    <property type="term" value="F:asparagine synthase (glutamine-hydrolyzing) activity"/>
    <property type="evidence" value="ECO:0007669"/>
    <property type="project" value="InterPro"/>
</dbReference>
<evidence type="ECO:0000259" key="1">
    <source>
        <dbReference type="Pfam" id="PF00733"/>
    </source>
</evidence>
<dbReference type="PANTHER" id="PTHR43284:SF1">
    <property type="entry name" value="ASPARAGINE SYNTHETASE"/>
    <property type="match status" value="1"/>
</dbReference>
<dbReference type="AlphaFoldDB" id="A0A382KL27"/>
<gene>
    <name evidence="2" type="ORF">METZ01_LOCUS276235</name>
</gene>
<dbReference type="Pfam" id="PF00733">
    <property type="entry name" value="Asn_synthase"/>
    <property type="match status" value="1"/>
</dbReference>
<evidence type="ECO:0000313" key="2">
    <source>
        <dbReference type="EMBL" id="SVC23381.1"/>
    </source>
</evidence>
<dbReference type="SUPFAM" id="SSF52402">
    <property type="entry name" value="Adenine nucleotide alpha hydrolases-like"/>
    <property type="match status" value="1"/>
</dbReference>
<proteinExistence type="predicted"/>
<feature type="non-terminal residue" evidence="2">
    <location>
        <position position="1"/>
    </location>
</feature>
<dbReference type="GO" id="GO:0006529">
    <property type="term" value="P:asparagine biosynthetic process"/>
    <property type="evidence" value="ECO:0007669"/>
    <property type="project" value="InterPro"/>
</dbReference>